<gene>
    <name evidence="1" type="ORF">A5U30_001925</name>
</gene>
<organism evidence="1 2">
    <name type="scientific">Escherichia coli</name>
    <dbReference type="NCBI Taxonomy" id="562"/>
    <lineage>
        <taxon>Bacteria</taxon>
        <taxon>Pseudomonadati</taxon>
        <taxon>Pseudomonadota</taxon>
        <taxon>Gammaproteobacteria</taxon>
        <taxon>Enterobacterales</taxon>
        <taxon>Enterobacteriaceae</taxon>
        <taxon>Escherichia</taxon>
    </lineage>
</organism>
<comment type="caution">
    <text evidence="1">The sequence shown here is derived from an EMBL/GenBank/DDBJ whole genome shotgun (WGS) entry which is preliminary data.</text>
</comment>
<evidence type="ECO:0008006" key="3">
    <source>
        <dbReference type="Google" id="ProtNLM"/>
    </source>
</evidence>
<sequence>MNASVRCGCFVVILLSAKRRKACAVYNIDFRRYTFLIVAKSTIGSETPELLQATNDAPASFLLSASLHARIMVGWAGEPKGSPVSCNAGSLNPVQSATSEIETSGGGTVPLLQEAALMATIPAHPYLKIEVVNGRAVIFSLYVACHFKRMHKNIVDRIEYLNCSREFLTRNFIPGIYRAYGDSVRGYYITRDGLMMLQLGLSLRTMRYYESCIKALHEVETFQGHSAFRRNQREVHQ</sequence>
<dbReference type="EMBL" id="AATLZG010000010">
    <property type="protein sequence ID" value="EFM8154322.1"/>
    <property type="molecule type" value="Genomic_DNA"/>
</dbReference>
<proteinExistence type="predicted"/>
<accession>A0A828PPL7</accession>
<name>A0A828PPL7_ECOLX</name>
<reference evidence="1 2" key="1">
    <citation type="submission" date="2020-02" db="EMBL/GenBank/DDBJ databases">
        <authorList>
            <consortium name="PulseNet: The National Subtyping Network for Foodborne Disease Surveillance"/>
            <person name="Tarr C.L."/>
            <person name="Trees E."/>
            <person name="Katz L.S."/>
            <person name="Carleton-Romer H.A."/>
            <person name="Stroika S."/>
            <person name="Kucerova Z."/>
            <person name="Roache K.F."/>
            <person name="Sabol A.L."/>
            <person name="Besser J."/>
            <person name="Gerner-Smidt P."/>
        </authorList>
    </citation>
    <scope>NUCLEOTIDE SEQUENCE [LARGE SCALE GENOMIC DNA]</scope>
    <source>
        <strain evidence="1 2">PNUSAE002719</strain>
    </source>
</reference>
<evidence type="ECO:0000313" key="1">
    <source>
        <dbReference type="EMBL" id="EFM8154322.1"/>
    </source>
</evidence>
<dbReference type="Proteomes" id="UP000555763">
    <property type="component" value="Unassembled WGS sequence"/>
</dbReference>
<dbReference type="AlphaFoldDB" id="A0A828PPL7"/>
<dbReference type="Pfam" id="PF10554">
    <property type="entry name" value="Phage_ASH"/>
    <property type="match status" value="1"/>
</dbReference>
<evidence type="ECO:0000313" key="2">
    <source>
        <dbReference type="Proteomes" id="UP000555763"/>
    </source>
</evidence>
<dbReference type="InterPro" id="IPR018880">
    <property type="entry name" value="Phage_P4_Ash"/>
</dbReference>
<protein>
    <recommendedName>
        <fullName evidence="3">Ash family protein</fullName>
    </recommendedName>
</protein>